<dbReference type="InterPro" id="IPR036390">
    <property type="entry name" value="WH_DNA-bd_sf"/>
</dbReference>
<dbReference type="GO" id="GO:0005634">
    <property type="term" value="C:nucleus"/>
    <property type="evidence" value="ECO:0007669"/>
    <property type="project" value="UniProtKB-SubCell"/>
</dbReference>
<dbReference type="CDD" id="cd00059">
    <property type="entry name" value="FH_FOX"/>
    <property type="match status" value="1"/>
</dbReference>
<keyword evidence="5 6" id="KW-0539">Nucleus</keyword>
<keyword evidence="2" id="KW-0805">Transcription regulation</keyword>
<comment type="subcellular location">
    <subcellularLocation>
        <location evidence="1 6">Nucleus</location>
    </subcellularLocation>
</comment>
<evidence type="ECO:0000256" key="5">
    <source>
        <dbReference type="ARBA" id="ARBA00023242"/>
    </source>
</evidence>
<evidence type="ECO:0000256" key="6">
    <source>
        <dbReference type="PROSITE-ProRule" id="PRU00089"/>
    </source>
</evidence>
<evidence type="ECO:0000256" key="1">
    <source>
        <dbReference type="ARBA" id="ARBA00004123"/>
    </source>
</evidence>
<dbReference type="SUPFAM" id="SSF46785">
    <property type="entry name" value="Winged helix' DNA-binding domain"/>
    <property type="match status" value="1"/>
</dbReference>
<reference evidence="8" key="2">
    <citation type="submission" date="2025-09" db="UniProtKB">
        <authorList>
            <consortium name="Ensembl"/>
        </authorList>
    </citation>
    <scope>IDENTIFICATION</scope>
</reference>
<feature type="DNA-binding region" description="Fork-head" evidence="6">
    <location>
        <begin position="97"/>
        <end position="142"/>
    </location>
</feature>
<dbReference type="Pfam" id="PF00250">
    <property type="entry name" value="Forkhead"/>
    <property type="match status" value="1"/>
</dbReference>
<reference evidence="8" key="1">
    <citation type="submission" date="2025-08" db="UniProtKB">
        <authorList>
            <consortium name="Ensembl"/>
        </authorList>
    </citation>
    <scope>IDENTIFICATION</scope>
</reference>
<sequence length="161" mass="18330">MFGPTHKVGSKGQVPKIQLGEHFKHFKLNFVYVFNIRGLMAADLNSSLTDIDWLFKPIQIGEEAREGTATQVQTPVGMTQLQNSGSWEEPCRNNSARPPYSYKTLISCAIVSSPEKKLLLRDIYAWIMERFPYYVDAPPAWKVRSPLNRCTKIVKSPVKSR</sequence>
<evidence type="ECO:0000256" key="4">
    <source>
        <dbReference type="ARBA" id="ARBA00023163"/>
    </source>
</evidence>
<evidence type="ECO:0000256" key="3">
    <source>
        <dbReference type="ARBA" id="ARBA00023125"/>
    </source>
</evidence>
<keyword evidence="4" id="KW-0804">Transcription</keyword>
<evidence type="ECO:0000313" key="9">
    <source>
        <dbReference type="Proteomes" id="UP000694388"/>
    </source>
</evidence>
<dbReference type="PANTHER" id="PTHR46078:SF2">
    <property type="entry name" value="FORK-HEAD DOMAIN-CONTAINING PROTEIN"/>
    <property type="match status" value="1"/>
</dbReference>
<keyword evidence="3 6" id="KW-0238">DNA-binding</keyword>
<evidence type="ECO:0000313" key="8">
    <source>
        <dbReference type="Ensembl" id="ENSEBUP00000007927.1"/>
    </source>
</evidence>
<dbReference type="PRINTS" id="PR00053">
    <property type="entry name" value="FORKHEAD"/>
</dbReference>
<dbReference type="InterPro" id="IPR018122">
    <property type="entry name" value="TF_fork_head_CS_1"/>
</dbReference>
<dbReference type="GO" id="GO:0000978">
    <property type="term" value="F:RNA polymerase II cis-regulatory region sequence-specific DNA binding"/>
    <property type="evidence" value="ECO:0007669"/>
    <property type="project" value="TreeGrafter"/>
</dbReference>
<dbReference type="Proteomes" id="UP000694388">
    <property type="component" value="Unplaced"/>
</dbReference>
<accession>A0A8C4PZZ6</accession>
<dbReference type="InterPro" id="IPR045912">
    <property type="entry name" value="FOXJ2/3-like"/>
</dbReference>
<evidence type="ECO:0000259" key="7">
    <source>
        <dbReference type="PROSITE" id="PS50039"/>
    </source>
</evidence>
<dbReference type="SMART" id="SM00339">
    <property type="entry name" value="FH"/>
    <property type="match status" value="1"/>
</dbReference>
<dbReference type="Ensembl" id="ENSEBUT00000008416.1">
    <property type="protein sequence ID" value="ENSEBUP00000007927.1"/>
    <property type="gene ID" value="ENSEBUG00000005156.1"/>
</dbReference>
<dbReference type="PANTHER" id="PTHR46078">
    <property type="entry name" value="FORKHEAD BOX PROTEIN J2 FAMILY MEMBER"/>
    <property type="match status" value="1"/>
</dbReference>
<protein>
    <recommendedName>
        <fullName evidence="7">Fork-head domain-containing protein</fullName>
    </recommendedName>
</protein>
<dbReference type="OMA" id="AWIMERF"/>
<dbReference type="GO" id="GO:0000981">
    <property type="term" value="F:DNA-binding transcription factor activity, RNA polymerase II-specific"/>
    <property type="evidence" value="ECO:0007669"/>
    <property type="project" value="TreeGrafter"/>
</dbReference>
<keyword evidence="9" id="KW-1185">Reference proteome</keyword>
<dbReference type="PROSITE" id="PS50039">
    <property type="entry name" value="FORK_HEAD_3"/>
    <property type="match status" value="1"/>
</dbReference>
<dbReference type="Gene3D" id="1.10.10.10">
    <property type="entry name" value="Winged helix-like DNA-binding domain superfamily/Winged helix DNA-binding domain"/>
    <property type="match status" value="1"/>
</dbReference>
<dbReference type="AlphaFoldDB" id="A0A8C4PZZ6"/>
<dbReference type="PROSITE" id="PS00657">
    <property type="entry name" value="FORK_HEAD_1"/>
    <property type="match status" value="1"/>
</dbReference>
<name>A0A8C4PZZ6_EPTBU</name>
<organism evidence="8 9">
    <name type="scientific">Eptatretus burgeri</name>
    <name type="common">Inshore hagfish</name>
    <dbReference type="NCBI Taxonomy" id="7764"/>
    <lineage>
        <taxon>Eukaryota</taxon>
        <taxon>Metazoa</taxon>
        <taxon>Chordata</taxon>
        <taxon>Craniata</taxon>
        <taxon>Vertebrata</taxon>
        <taxon>Cyclostomata</taxon>
        <taxon>Myxini</taxon>
        <taxon>Myxiniformes</taxon>
        <taxon>Myxinidae</taxon>
        <taxon>Eptatretinae</taxon>
        <taxon>Eptatretus</taxon>
    </lineage>
</organism>
<dbReference type="InterPro" id="IPR001766">
    <property type="entry name" value="Fork_head_dom"/>
</dbReference>
<feature type="domain" description="Fork-head" evidence="7">
    <location>
        <begin position="97"/>
        <end position="142"/>
    </location>
</feature>
<dbReference type="InterPro" id="IPR036388">
    <property type="entry name" value="WH-like_DNA-bd_sf"/>
</dbReference>
<evidence type="ECO:0000256" key="2">
    <source>
        <dbReference type="ARBA" id="ARBA00023015"/>
    </source>
</evidence>
<proteinExistence type="predicted"/>